<sequence>MARTSDASPRRPERVLVIEDDNTLNRLLVDQLTRLGYTARGVTSRADALAALPGFDPALIVLDMRLPDMNGLEFLPELAEQWPVIILTAYGSIAQAVEAVKAGASEYLVKPVSPQSLDLAVKRVLRTLELQRKADYWQSRASKSAAGPHIIGESPAINEVRRMISIVAEADTTVLVLGESGVGKELVAQAVHANSPRAKQHFVAIDCASLQETLFESELFGHERGAFTGADRRKEGLIEIADGGTVFLDEIGEISPTIQAKLLRVLETGRFRRLGGTRDLESDVRFVAATNRDLRAMASGQEFRNDLYYRLSPFEVHVPPLRERREDIPALAEFFLANRKFSRNIDKQFAPSAVKALTRYGWPGNIRELRNVVERAFLVSGRSARILADHISLPQNGDDGTDAISLNFDSESTLDELRDAYVEKLIDRHGGNRNELAERLGISERNVYRILARLKGEA</sequence>
<dbReference type="InterPro" id="IPR025662">
    <property type="entry name" value="Sigma_54_int_dom_ATP-bd_1"/>
</dbReference>
<dbReference type="GO" id="GO:0006355">
    <property type="term" value="P:regulation of DNA-templated transcription"/>
    <property type="evidence" value="ECO:0007669"/>
    <property type="project" value="InterPro"/>
</dbReference>
<dbReference type="GO" id="GO:0043565">
    <property type="term" value="F:sequence-specific DNA binding"/>
    <property type="evidence" value="ECO:0007669"/>
    <property type="project" value="InterPro"/>
</dbReference>
<dbReference type="Proteomes" id="UP000221168">
    <property type="component" value="Unassembled WGS sequence"/>
</dbReference>
<dbReference type="InterPro" id="IPR009057">
    <property type="entry name" value="Homeodomain-like_sf"/>
</dbReference>
<keyword evidence="7" id="KW-0804">Transcription</keyword>
<proteinExistence type="predicted"/>
<dbReference type="GO" id="GO:0005524">
    <property type="term" value="F:ATP binding"/>
    <property type="evidence" value="ECO:0007669"/>
    <property type="project" value="UniProtKB-KW"/>
</dbReference>
<dbReference type="Gene3D" id="3.40.50.300">
    <property type="entry name" value="P-loop containing nucleotide triphosphate hydrolases"/>
    <property type="match status" value="1"/>
</dbReference>
<evidence type="ECO:0000259" key="10">
    <source>
        <dbReference type="PROSITE" id="PS50110"/>
    </source>
</evidence>
<evidence type="ECO:0000256" key="7">
    <source>
        <dbReference type="ARBA" id="ARBA00023163"/>
    </source>
</evidence>
<dbReference type="Gene3D" id="1.10.10.60">
    <property type="entry name" value="Homeodomain-like"/>
    <property type="match status" value="1"/>
</dbReference>
<feature type="modified residue" description="4-aspartylphosphate" evidence="8">
    <location>
        <position position="63"/>
    </location>
</feature>
<dbReference type="PROSITE" id="PS00676">
    <property type="entry name" value="SIGMA54_INTERACT_2"/>
    <property type="match status" value="1"/>
</dbReference>
<keyword evidence="6" id="KW-0010">Activator</keyword>
<evidence type="ECO:0000256" key="1">
    <source>
        <dbReference type="ARBA" id="ARBA00022741"/>
    </source>
</evidence>
<name>A0A2G1QL99_9HYPH</name>
<keyword evidence="12" id="KW-1185">Reference proteome</keyword>
<dbReference type="Gene3D" id="1.10.8.60">
    <property type="match status" value="1"/>
</dbReference>
<organism evidence="11 12">
    <name type="scientific">Zhengella mangrovi</name>
    <dbReference type="NCBI Taxonomy" id="1982044"/>
    <lineage>
        <taxon>Bacteria</taxon>
        <taxon>Pseudomonadati</taxon>
        <taxon>Pseudomonadota</taxon>
        <taxon>Alphaproteobacteria</taxon>
        <taxon>Hyphomicrobiales</taxon>
        <taxon>Notoacmeibacteraceae</taxon>
        <taxon>Zhengella</taxon>
    </lineage>
</organism>
<keyword evidence="5" id="KW-0238">DNA-binding</keyword>
<dbReference type="SUPFAM" id="SSF52540">
    <property type="entry name" value="P-loop containing nucleoside triphosphate hydrolases"/>
    <property type="match status" value="1"/>
</dbReference>
<dbReference type="InterPro" id="IPR058031">
    <property type="entry name" value="AAA_lid_NorR"/>
</dbReference>
<keyword evidence="8" id="KW-0597">Phosphoprotein</keyword>
<dbReference type="SUPFAM" id="SSF46689">
    <property type="entry name" value="Homeodomain-like"/>
    <property type="match status" value="1"/>
</dbReference>
<dbReference type="FunFam" id="3.40.50.300:FF:000006">
    <property type="entry name" value="DNA-binding transcriptional regulator NtrC"/>
    <property type="match status" value="1"/>
</dbReference>
<feature type="domain" description="Sigma-54 factor interaction" evidence="9">
    <location>
        <begin position="150"/>
        <end position="378"/>
    </location>
</feature>
<keyword evidence="4" id="KW-0805">Transcription regulation</keyword>
<reference evidence="11 12" key="1">
    <citation type="submission" date="2017-10" db="EMBL/GenBank/DDBJ databases">
        <title>Sedimentibacterium mangrovi gen. nov., sp. nov., a novel member of family Phyllobacteriacea isolated from mangrove sediment.</title>
        <authorList>
            <person name="Liao H."/>
            <person name="Tian Y."/>
        </authorList>
    </citation>
    <scope>NUCLEOTIDE SEQUENCE [LARGE SCALE GENOMIC DNA]</scope>
    <source>
        <strain evidence="11 12">X9-2-2</strain>
    </source>
</reference>
<evidence type="ECO:0000256" key="5">
    <source>
        <dbReference type="ARBA" id="ARBA00023125"/>
    </source>
</evidence>
<dbReference type="InterPro" id="IPR002197">
    <property type="entry name" value="HTH_Fis"/>
</dbReference>
<dbReference type="InterPro" id="IPR025943">
    <property type="entry name" value="Sigma_54_int_dom_ATP-bd_2"/>
</dbReference>
<dbReference type="Pfam" id="PF25601">
    <property type="entry name" value="AAA_lid_14"/>
    <property type="match status" value="1"/>
</dbReference>
<dbReference type="AlphaFoldDB" id="A0A2G1QL99"/>
<dbReference type="SMART" id="SM00448">
    <property type="entry name" value="REC"/>
    <property type="match status" value="1"/>
</dbReference>
<feature type="domain" description="Response regulatory" evidence="10">
    <location>
        <begin position="14"/>
        <end position="125"/>
    </location>
</feature>
<dbReference type="RefSeq" id="WP_099307232.1">
    <property type="nucleotide sequence ID" value="NZ_PDVP01000009.1"/>
</dbReference>
<dbReference type="SUPFAM" id="SSF52172">
    <property type="entry name" value="CheY-like"/>
    <property type="match status" value="1"/>
</dbReference>
<evidence type="ECO:0000256" key="4">
    <source>
        <dbReference type="ARBA" id="ARBA00023015"/>
    </source>
</evidence>
<evidence type="ECO:0000313" key="11">
    <source>
        <dbReference type="EMBL" id="PHP66303.1"/>
    </source>
</evidence>
<dbReference type="InterPro" id="IPR001789">
    <property type="entry name" value="Sig_transdc_resp-reg_receiver"/>
</dbReference>
<evidence type="ECO:0000256" key="2">
    <source>
        <dbReference type="ARBA" id="ARBA00022840"/>
    </source>
</evidence>
<dbReference type="InterPro" id="IPR027417">
    <property type="entry name" value="P-loop_NTPase"/>
</dbReference>
<evidence type="ECO:0000256" key="8">
    <source>
        <dbReference type="PROSITE-ProRule" id="PRU00169"/>
    </source>
</evidence>
<dbReference type="Pfam" id="PF02954">
    <property type="entry name" value="HTH_8"/>
    <property type="match status" value="1"/>
</dbReference>
<evidence type="ECO:0000256" key="3">
    <source>
        <dbReference type="ARBA" id="ARBA00023012"/>
    </source>
</evidence>
<dbReference type="PANTHER" id="PTHR32071">
    <property type="entry name" value="TRANSCRIPTIONAL REGULATORY PROTEIN"/>
    <property type="match status" value="1"/>
</dbReference>
<dbReference type="PROSITE" id="PS50045">
    <property type="entry name" value="SIGMA54_INTERACT_4"/>
    <property type="match status" value="1"/>
</dbReference>
<dbReference type="InterPro" id="IPR002078">
    <property type="entry name" value="Sigma_54_int"/>
</dbReference>
<comment type="caution">
    <text evidence="11">The sequence shown here is derived from an EMBL/GenBank/DDBJ whole genome shotgun (WGS) entry which is preliminary data.</text>
</comment>
<evidence type="ECO:0000259" key="9">
    <source>
        <dbReference type="PROSITE" id="PS50045"/>
    </source>
</evidence>
<keyword evidence="2" id="KW-0067">ATP-binding</keyword>
<dbReference type="InterPro" id="IPR003593">
    <property type="entry name" value="AAA+_ATPase"/>
</dbReference>
<dbReference type="Pfam" id="PF00158">
    <property type="entry name" value="Sigma54_activat"/>
    <property type="match status" value="1"/>
</dbReference>
<dbReference type="Pfam" id="PF00072">
    <property type="entry name" value="Response_reg"/>
    <property type="match status" value="1"/>
</dbReference>
<dbReference type="GO" id="GO:0000160">
    <property type="term" value="P:phosphorelay signal transduction system"/>
    <property type="evidence" value="ECO:0007669"/>
    <property type="project" value="UniProtKB-KW"/>
</dbReference>
<dbReference type="SMART" id="SM00382">
    <property type="entry name" value="AAA"/>
    <property type="match status" value="1"/>
</dbReference>
<evidence type="ECO:0000313" key="12">
    <source>
        <dbReference type="Proteomes" id="UP000221168"/>
    </source>
</evidence>
<dbReference type="PROSITE" id="PS00688">
    <property type="entry name" value="SIGMA54_INTERACT_3"/>
    <property type="match status" value="1"/>
</dbReference>
<dbReference type="InterPro" id="IPR025944">
    <property type="entry name" value="Sigma_54_int_dom_CS"/>
</dbReference>
<dbReference type="PROSITE" id="PS50110">
    <property type="entry name" value="RESPONSE_REGULATORY"/>
    <property type="match status" value="1"/>
</dbReference>
<dbReference type="CDD" id="cd00009">
    <property type="entry name" value="AAA"/>
    <property type="match status" value="1"/>
</dbReference>
<dbReference type="PANTHER" id="PTHR32071:SF113">
    <property type="entry name" value="ALGINATE BIOSYNTHESIS TRANSCRIPTIONAL REGULATORY PROTEIN ALGB"/>
    <property type="match status" value="1"/>
</dbReference>
<dbReference type="Gene3D" id="3.40.50.2300">
    <property type="match status" value="1"/>
</dbReference>
<protein>
    <submittedName>
        <fullName evidence="11">Fis family transcriptional regulator</fullName>
    </submittedName>
</protein>
<dbReference type="InterPro" id="IPR011006">
    <property type="entry name" value="CheY-like_superfamily"/>
</dbReference>
<dbReference type="PROSITE" id="PS00675">
    <property type="entry name" value="SIGMA54_INTERACT_1"/>
    <property type="match status" value="1"/>
</dbReference>
<evidence type="ECO:0000256" key="6">
    <source>
        <dbReference type="ARBA" id="ARBA00023159"/>
    </source>
</evidence>
<gene>
    <name evidence="11" type="ORF">CSC94_15370</name>
</gene>
<dbReference type="OrthoDB" id="9804019at2"/>
<accession>A0A2G1QL99</accession>
<dbReference type="EMBL" id="PDVP01000009">
    <property type="protein sequence ID" value="PHP66303.1"/>
    <property type="molecule type" value="Genomic_DNA"/>
</dbReference>
<keyword evidence="1" id="KW-0547">Nucleotide-binding</keyword>
<keyword evidence="3" id="KW-0902">Two-component regulatory system</keyword>